<evidence type="ECO:0000256" key="1">
    <source>
        <dbReference type="ARBA" id="ARBA00004651"/>
    </source>
</evidence>
<feature type="transmembrane region" description="Helical" evidence="7">
    <location>
        <begin position="63"/>
        <end position="81"/>
    </location>
</feature>
<sequence length="212" mass="21922">MVMLILDLLGTFFFAVSGSLLAARKHFDIVGSLLLASLAGLGGGVVRDLVLDDGVPNAFDRPVYLVPVLLAAVLVLTSLIHETRFRRTLLLFDAGGLALFCIGGTVTAHEAGINVVSAALLGLTSAVGGGVLRDVVANEVPQLFNPRGVYAIPAMLGAGLTGLMLELGWFTPYAAVGVAALVFGLRVLSLRLGWHVPLAGGGPGGGTARRRR</sequence>
<comment type="caution">
    <text evidence="9">The sequence shown here is derived from an EMBL/GenBank/DDBJ whole genome shotgun (WGS) entry which is preliminary data.</text>
</comment>
<dbReference type="EMBL" id="BAABCJ010000002">
    <property type="protein sequence ID" value="GAA3704140.1"/>
    <property type="molecule type" value="Genomic_DNA"/>
</dbReference>
<keyword evidence="4 7" id="KW-0812">Transmembrane</keyword>
<feature type="domain" description="Glycine transporter" evidence="8">
    <location>
        <begin position="91"/>
        <end position="163"/>
    </location>
</feature>
<evidence type="ECO:0000256" key="2">
    <source>
        <dbReference type="ARBA" id="ARBA00008193"/>
    </source>
</evidence>
<evidence type="ECO:0000256" key="3">
    <source>
        <dbReference type="ARBA" id="ARBA00022475"/>
    </source>
</evidence>
<name>A0ABP7DIF9_9MICC</name>
<evidence type="ECO:0000256" key="4">
    <source>
        <dbReference type="ARBA" id="ARBA00022692"/>
    </source>
</evidence>
<comment type="subcellular location">
    <subcellularLocation>
        <location evidence="1">Cell membrane</location>
        <topology evidence="1">Multi-pass membrane protein</topology>
    </subcellularLocation>
</comment>
<evidence type="ECO:0000256" key="7">
    <source>
        <dbReference type="SAM" id="Phobius"/>
    </source>
</evidence>
<dbReference type="Pfam" id="PF03458">
    <property type="entry name" value="Gly_transporter"/>
    <property type="match status" value="2"/>
</dbReference>
<accession>A0ABP7DIF9</accession>
<keyword evidence="10" id="KW-1185">Reference proteome</keyword>
<organism evidence="9 10">
    <name type="scientific">Zhihengliuella alba</name>
    <dbReference type="NCBI Taxonomy" id="547018"/>
    <lineage>
        <taxon>Bacteria</taxon>
        <taxon>Bacillati</taxon>
        <taxon>Actinomycetota</taxon>
        <taxon>Actinomycetes</taxon>
        <taxon>Micrococcales</taxon>
        <taxon>Micrococcaceae</taxon>
        <taxon>Zhihengliuella</taxon>
    </lineage>
</organism>
<dbReference type="PANTHER" id="PTHR30506">
    <property type="entry name" value="INNER MEMBRANE PROTEIN"/>
    <property type="match status" value="1"/>
</dbReference>
<gene>
    <name evidence="9" type="ORF">GCM10022377_17280</name>
</gene>
<reference evidence="10" key="1">
    <citation type="journal article" date="2019" name="Int. J. Syst. Evol. Microbiol.">
        <title>The Global Catalogue of Microorganisms (GCM) 10K type strain sequencing project: providing services to taxonomists for standard genome sequencing and annotation.</title>
        <authorList>
            <consortium name="The Broad Institute Genomics Platform"/>
            <consortium name="The Broad Institute Genome Sequencing Center for Infectious Disease"/>
            <person name="Wu L."/>
            <person name="Ma J."/>
        </authorList>
    </citation>
    <scope>NUCLEOTIDE SEQUENCE [LARGE SCALE GENOMIC DNA]</scope>
    <source>
        <strain evidence="10">JCM 16961</strain>
    </source>
</reference>
<keyword evidence="3" id="KW-1003">Cell membrane</keyword>
<evidence type="ECO:0000256" key="5">
    <source>
        <dbReference type="ARBA" id="ARBA00022989"/>
    </source>
</evidence>
<protein>
    <submittedName>
        <fullName evidence="9">Trimeric intracellular cation channel family protein</fullName>
    </submittedName>
</protein>
<feature type="transmembrane region" description="Helical" evidence="7">
    <location>
        <begin position="148"/>
        <end position="165"/>
    </location>
</feature>
<dbReference type="Proteomes" id="UP001501536">
    <property type="component" value="Unassembled WGS sequence"/>
</dbReference>
<dbReference type="InterPro" id="IPR005115">
    <property type="entry name" value="Gly_transporter"/>
</dbReference>
<feature type="domain" description="Glycine transporter" evidence="8">
    <location>
        <begin position="5"/>
        <end position="76"/>
    </location>
</feature>
<evidence type="ECO:0000256" key="6">
    <source>
        <dbReference type="ARBA" id="ARBA00023136"/>
    </source>
</evidence>
<proteinExistence type="inferred from homology"/>
<keyword evidence="6 7" id="KW-0472">Membrane</keyword>
<evidence type="ECO:0000259" key="8">
    <source>
        <dbReference type="Pfam" id="PF03458"/>
    </source>
</evidence>
<feature type="transmembrane region" description="Helical" evidence="7">
    <location>
        <begin position="115"/>
        <end position="136"/>
    </location>
</feature>
<keyword evidence="5 7" id="KW-1133">Transmembrane helix</keyword>
<comment type="similarity">
    <text evidence="2">Belongs to the UPF0126 family.</text>
</comment>
<evidence type="ECO:0000313" key="9">
    <source>
        <dbReference type="EMBL" id="GAA3704140.1"/>
    </source>
</evidence>
<feature type="transmembrane region" description="Helical" evidence="7">
    <location>
        <begin position="88"/>
        <end position="109"/>
    </location>
</feature>
<evidence type="ECO:0000313" key="10">
    <source>
        <dbReference type="Proteomes" id="UP001501536"/>
    </source>
</evidence>
<dbReference type="PANTHER" id="PTHR30506:SF3">
    <property type="entry name" value="UPF0126 INNER MEMBRANE PROTEIN YADS-RELATED"/>
    <property type="match status" value="1"/>
</dbReference>
<feature type="transmembrane region" description="Helical" evidence="7">
    <location>
        <begin position="171"/>
        <end position="188"/>
    </location>
</feature>